<dbReference type="Proteomes" id="UP000176282">
    <property type="component" value="Unassembled WGS sequence"/>
</dbReference>
<dbReference type="AlphaFoldDB" id="A0A1F6M336"/>
<gene>
    <name evidence="3" type="ORF">A3J66_01050</name>
</gene>
<feature type="compositionally biased region" description="Low complexity" evidence="1">
    <location>
        <begin position="117"/>
        <end position="137"/>
    </location>
</feature>
<keyword evidence="2" id="KW-0812">Transmembrane</keyword>
<reference evidence="3 4" key="1">
    <citation type="journal article" date="2016" name="Nat. Commun.">
        <title>Thousands of microbial genomes shed light on interconnected biogeochemical processes in an aquifer system.</title>
        <authorList>
            <person name="Anantharaman K."/>
            <person name="Brown C.T."/>
            <person name="Hug L.A."/>
            <person name="Sharon I."/>
            <person name="Castelle C.J."/>
            <person name="Probst A.J."/>
            <person name="Thomas B.C."/>
            <person name="Singh A."/>
            <person name="Wilkins M.J."/>
            <person name="Karaoz U."/>
            <person name="Brodie E.L."/>
            <person name="Williams K.H."/>
            <person name="Hubbard S.S."/>
            <person name="Banfield J.F."/>
        </authorList>
    </citation>
    <scope>NUCLEOTIDE SEQUENCE [LARGE SCALE GENOMIC DNA]</scope>
</reference>
<keyword evidence="2" id="KW-0472">Membrane</keyword>
<comment type="caution">
    <text evidence="3">The sequence shown here is derived from an EMBL/GenBank/DDBJ whole genome shotgun (WGS) entry which is preliminary data.</text>
</comment>
<evidence type="ECO:0000313" key="4">
    <source>
        <dbReference type="Proteomes" id="UP000176282"/>
    </source>
</evidence>
<evidence type="ECO:0000256" key="1">
    <source>
        <dbReference type="SAM" id="MobiDB-lite"/>
    </source>
</evidence>
<sequence>MMNTQKKKLAGVVAVVLILIAAYYFAFIHQSAEYSIVYLSTGEVYIGHLSTFPRLKLADGYIFQVVQDPADPKKSTFQLNPVKDALWAPQYLYLNPDQVLFSGPLSETSTIYQTLKNPAANSASNSPAAQSAPTAAPEQENEPE</sequence>
<accession>A0A1F6M336</accession>
<proteinExistence type="predicted"/>
<evidence type="ECO:0000256" key="2">
    <source>
        <dbReference type="SAM" id="Phobius"/>
    </source>
</evidence>
<feature type="transmembrane region" description="Helical" evidence="2">
    <location>
        <begin position="9"/>
        <end position="27"/>
    </location>
</feature>
<evidence type="ECO:0000313" key="3">
    <source>
        <dbReference type="EMBL" id="OGH66009.1"/>
    </source>
</evidence>
<dbReference type="STRING" id="1798680.A3J66_01050"/>
<organism evidence="3 4">
    <name type="scientific">Candidatus Magasanikbacteria bacterium RIFCSPHIGHO2_02_FULL_47_14</name>
    <dbReference type="NCBI Taxonomy" id="1798680"/>
    <lineage>
        <taxon>Bacteria</taxon>
        <taxon>Candidatus Magasanikiibacteriota</taxon>
    </lineage>
</organism>
<name>A0A1F6M336_9BACT</name>
<keyword evidence="2" id="KW-1133">Transmembrane helix</keyword>
<feature type="region of interest" description="Disordered" evidence="1">
    <location>
        <begin position="116"/>
        <end position="144"/>
    </location>
</feature>
<dbReference type="EMBL" id="MFQB01000040">
    <property type="protein sequence ID" value="OGH66009.1"/>
    <property type="molecule type" value="Genomic_DNA"/>
</dbReference>
<protein>
    <submittedName>
        <fullName evidence="3">Uncharacterized protein</fullName>
    </submittedName>
</protein>